<reference evidence="2" key="2">
    <citation type="submission" date="2021-04" db="EMBL/GenBank/DDBJ databases">
        <authorList>
            <person name="Gilroy R."/>
        </authorList>
    </citation>
    <scope>NUCLEOTIDE SEQUENCE</scope>
    <source>
        <strain evidence="2">USASDec5-558</strain>
    </source>
</reference>
<evidence type="ECO:0000313" key="2">
    <source>
        <dbReference type="EMBL" id="HIX56089.1"/>
    </source>
</evidence>
<reference evidence="2" key="1">
    <citation type="journal article" date="2021" name="PeerJ">
        <title>Extensive microbial diversity within the chicken gut microbiome revealed by metagenomics and culture.</title>
        <authorList>
            <person name="Gilroy R."/>
            <person name="Ravi A."/>
            <person name="Getino M."/>
            <person name="Pursley I."/>
            <person name="Horton D.L."/>
            <person name="Alikhan N.F."/>
            <person name="Baker D."/>
            <person name="Gharbi K."/>
            <person name="Hall N."/>
            <person name="Watson M."/>
            <person name="Adriaenssens E.M."/>
            <person name="Foster-Nyarko E."/>
            <person name="Jarju S."/>
            <person name="Secka A."/>
            <person name="Antonio M."/>
            <person name="Oren A."/>
            <person name="Chaudhuri R.R."/>
            <person name="La Ragione R."/>
            <person name="Hildebrand F."/>
            <person name="Pallen M.J."/>
        </authorList>
    </citation>
    <scope>NUCLEOTIDE SEQUENCE</scope>
    <source>
        <strain evidence="2">USASDec5-558</strain>
    </source>
</reference>
<feature type="domain" description="N-acetyltransferase" evidence="1">
    <location>
        <begin position="157"/>
        <end position="294"/>
    </location>
</feature>
<dbReference type="InterPro" id="IPR016181">
    <property type="entry name" value="Acyl_CoA_acyltransferase"/>
</dbReference>
<proteinExistence type="predicted"/>
<dbReference type="Proteomes" id="UP000886829">
    <property type="component" value="Unassembled WGS sequence"/>
</dbReference>
<dbReference type="InterPro" id="IPR000182">
    <property type="entry name" value="GNAT_dom"/>
</dbReference>
<sequence>MLSNNLLFATQERKHEIYQDQLHRLVLLDEPELATTLKHLIFTVKTCPQELLTALEQGDSNALSSLPAWLTDAVSSNHGQIPDEYTRLGLLLSHAVQSGLLELKGTYCGMVQKPQVDLERLSATLQPFYPQHFTFLYSSLDLRNAASCMDSMELPPPEQRYISLEEAPLIQQAWQQQLPEVATNRHLTAEAFAEVVKAHHVLALRRTDGTPYGVVVFNITGASLHIEALFKIPQAPEKQVLFKLVDLAKAEALALKCTKIFLYYNKAAPKVGALYAQAGFVRDPRVDQHYFLPA</sequence>
<organism evidence="2 3">
    <name type="scientific">Candidatus Anaerobiospirillum pullistercoris</name>
    <dbReference type="NCBI Taxonomy" id="2838452"/>
    <lineage>
        <taxon>Bacteria</taxon>
        <taxon>Pseudomonadati</taxon>
        <taxon>Pseudomonadota</taxon>
        <taxon>Gammaproteobacteria</taxon>
        <taxon>Aeromonadales</taxon>
        <taxon>Succinivibrionaceae</taxon>
        <taxon>Anaerobiospirillum</taxon>
    </lineage>
</organism>
<evidence type="ECO:0000259" key="1">
    <source>
        <dbReference type="PROSITE" id="PS51186"/>
    </source>
</evidence>
<dbReference type="Gene3D" id="3.40.630.30">
    <property type="match status" value="1"/>
</dbReference>
<name>A0A9D1WBW7_9GAMM</name>
<dbReference type="SUPFAM" id="SSF55729">
    <property type="entry name" value="Acyl-CoA N-acyltransferases (Nat)"/>
    <property type="match status" value="1"/>
</dbReference>
<dbReference type="PROSITE" id="PS51186">
    <property type="entry name" value="GNAT"/>
    <property type="match status" value="1"/>
</dbReference>
<comment type="caution">
    <text evidence="2">The sequence shown here is derived from an EMBL/GenBank/DDBJ whole genome shotgun (WGS) entry which is preliminary data.</text>
</comment>
<dbReference type="AlphaFoldDB" id="A0A9D1WBW7"/>
<dbReference type="GO" id="GO:0016747">
    <property type="term" value="F:acyltransferase activity, transferring groups other than amino-acyl groups"/>
    <property type="evidence" value="ECO:0007669"/>
    <property type="project" value="InterPro"/>
</dbReference>
<dbReference type="EMBL" id="DXEV01000027">
    <property type="protein sequence ID" value="HIX56089.1"/>
    <property type="molecule type" value="Genomic_DNA"/>
</dbReference>
<protein>
    <recommendedName>
        <fullName evidence="1">N-acetyltransferase domain-containing protein</fullName>
    </recommendedName>
</protein>
<accession>A0A9D1WBW7</accession>
<gene>
    <name evidence="2" type="ORF">H9850_01280</name>
</gene>
<evidence type="ECO:0000313" key="3">
    <source>
        <dbReference type="Proteomes" id="UP000886829"/>
    </source>
</evidence>